<evidence type="ECO:0000313" key="3">
    <source>
        <dbReference type="EMBL" id="SHJ91456.1"/>
    </source>
</evidence>
<dbReference type="STRING" id="758803.SAMN05421803_11190"/>
<name>A0A1M6N7C1_9ACTN</name>
<dbReference type="EMBL" id="FQZK01000011">
    <property type="protein sequence ID" value="SHJ91456.1"/>
    <property type="molecule type" value="Genomic_DNA"/>
</dbReference>
<keyword evidence="4" id="KW-1185">Reference proteome</keyword>
<reference evidence="3 4" key="1">
    <citation type="submission" date="2016-11" db="EMBL/GenBank/DDBJ databases">
        <authorList>
            <person name="Jaros S."/>
            <person name="Januszkiewicz K."/>
            <person name="Wedrychowicz H."/>
        </authorList>
    </citation>
    <scope>NUCLEOTIDE SEQUENCE [LARGE SCALE GENOMIC DNA]</scope>
    <source>
        <strain evidence="3 4">CGMCC 4.5723</strain>
    </source>
</reference>
<feature type="region of interest" description="Disordered" evidence="1">
    <location>
        <begin position="33"/>
        <end position="55"/>
    </location>
</feature>
<dbReference type="AlphaFoldDB" id="A0A1M6N7C1"/>
<sequence length="55" mass="5501">MNSILKHLVAIAFAATAVFAPIALTGSPAEAGATAADTTCQDPKASCPNSDPWDA</sequence>
<evidence type="ECO:0000256" key="1">
    <source>
        <dbReference type="SAM" id="MobiDB-lite"/>
    </source>
</evidence>
<gene>
    <name evidence="3" type="ORF">SAMN05421803_11190</name>
</gene>
<dbReference type="RefSeq" id="WP_178378571.1">
    <property type="nucleotide sequence ID" value="NZ_FQZK01000011.1"/>
</dbReference>
<dbReference type="Proteomes" id="UP000184452">
    <property type="component" value="Unassembled WGS sequence"/>
</dbReference>
<evidence type="ECO:0000313" key="4">
    <source>
        <dbReference type="Proteomes" id="UP000184452"/>
    </source>
</evidence>
<accession>A0A1M6N7C1</accession>
<organism evidence="3 4">
    <name type="scientific">Nocardiopsis flavescens</name>
    <dbReference type="NCBI Taxonomy" id="758803"/>
    <lineage>
        <taxon>Bacteria</taxon>
        <taxon>Bacillati</taxon>
        <taxon>Actinomycetota</taxon>
        <taxon>Actinomycetes</taxon>
        <taxon>Streptosporangiales</taxon>
        <taxon>Nocardiopsidaceae</taxon>
        <taxon>Nocardiopsis</taxon>
    </lineage>
</organism>
<feature type="chain" id="PRO_5038389646" evidence="2">
    <location>
        <begin position="21"/>
        <end position="55"/>
    </location>
</feature>
<proteinExistence type="predicted"/>
<protein>
    <submittedName>
        <fullName evidence="3">Uncharacterized protein</fullName>
    </submittedName>
</protein>
<keyword evidence="2" id="KW-0732">Signal</keyword>
<feature type="signal peptide" evidence="2">
    <location>
        <begin position="1"/>
        <end position="20"/>
    </location>
</feature>
<evidence type="ECO:0000256" key="2">
    <source>
        <dbReference type="SAM" id="SignalP"/>
    </source>
</evidence>